<evidence type="ECO:0000259" key="10">
    <source>
        <dbReference type="Pfam" id="PF12627"/>
    </source>
</evidence>
<dbReference type="Pfam" id="PF01743">
    <property type="entry name" value="PolyA_pol"/>
    <property type="match status" value="1"/>
</dbReference>
<feature type="domain" description="tRNA nucleotidyltransferase/poly(A) polymerase RNA and SrmB- binding" evidence="10">
    <location>
        <begin position="175"/>
        <end position="236"/>
    </location>
</feature>
<dbReference type="Gene3D" id="1.10.246.80">
    <property type="match status" value="1"/>
</dbReference>
<dbReference type="PANTHER" id="PTHR46173:SF1">
    <property type="entry name" value="CCA TRNA NUCLEOTIDYLTRANSFERASE 1, MITOCHONDRIAL"/>
    <property type="match status" value="1"/>
</dbReference>
<dbReference type="GO" id="GO:0000049">
    <property type="term" value="F:tRNA binding"/>
    <property type="evidence" value="ECO:0007669"/>
    <property type="project" value="TreeGrafter"/>
</dbReference>
<dbReference type="Gene3D" id="3.30.460.10">
    <property type="entry name" value="Beta Polymerase, domain 2"/>
    <property type="match status" value="1"/>
</dbReference>
<dbReference type="Pfam" id="PF01966">
    <property type="entry name" value="HD"/>
    <property type="match status" value="1"/>
</dbReference>
<dbReference type="AlphaFoldDB" id="A0A3B0UMY7"/>
<dbReference type="CDD" id="cd00077">
    <property type="entry name" value="HDc"/>
    <property type="match status" value="1"/>
</dbReference>
<evidence type="ECO:0000256" key="4">
    <source>
        <dbReference type="ARBA" id="ARBA00022695"/>
    </source>
</evidence>
<accession>A0A3B0UMY7</accession>
<dbReference type="GO" id="GO:0004810">
    <property type="term" value="F:CCA tRNA nucleotidyltransferase activity"/>
    <property type="evidence" value="ECO:0007669"/>
    <property type="project" value="UniProtKB-EC"/>
</dbReference>
<keyword evidence="7" id="KW-0460">Magnesium</keyword>
<dbReference type="GO" id="GO:0008033">
    <property type="term" value="P:tRNA processing"/>
    <property type="evidence" value="ECO:0007669"/>
    <property type="project" value="UniProtKB-KW"/>
</dbReference>
<dbReference type="SUPFAM" id="SSF81301">
    <property type="entry name" value="Nucleotidyltransferase"/>
    <property type="match status" value="1"/>
</dbReference>
<dbReference type="Pfam" id="PF12627">
    <property type="entry name" value="PolyA_pol_RNAbd"/>
    <property type="match status" value="1"/>
</dbReference>
<dbReference type="CDD" id="cd05398">
    <property type="entry name" value="NT_ClassII-CCAase"/>
    <property type="match status" value="1"/>
</dbReference>
<evidence type="ECO:0000313" key="11">
    <source>
        <dbReference type="EMBL" id="VAW32465.1"/>
    </source>
</evidence>
<protein>
    <submittedName>
        <fullName evidence="11">CCA tRNA nucleotidyltransferase</fullName>
        <ecNumber evidence="11">2.7.7.72</ecNumber>
    </submittedName>
</protein>
<evidence type="ECO:0000256" key="7">
    <source>
        <dbReference type="ARBA" id="ARBA00022842"/>
    </source>
</evidence>
<dbReference type="SUPFAM" id="SSF81891">
    <property type="entry name" value="Poly A polymerase C-terminal region-like"/>
    <property type="match status" value="1"/>
</dbReference>
<evidence type="ECO:0000256" key="6">
    <source>
        <dbReference type="ARBA" id="ARBA00022741"/>
    </source>
</evidence>
<organism evidence="11">
    <name type="scientific">hydrothermal vent metagenome</name>
    <dbReference type="NCBI Taxonomy" id="652676"/>
    <lineage>
        <taxon>unclassified sequences</taxon>
        <taxon>metagenomes</taxon>
        <taxon>ecological metagenomes</taxon>
    </lineage>
</organism>
<name>A0A3B0UMY7_9ZZZZ</name>
<dbReference type="InterPro" id="IPR043519">
    <property type="entry name" value="NT_sf"/>
</dbReference>
<keyword evidence="4 11" id="KW-0548">Nucleotidyltransferase</keyword>
<dbReference type="InterPro" id="IPR002646">
    <property type="entry name" value="PolA_pol_head_dom"/>
</dbReference>
<evidence type="ECO:0000256" key="1">
    <source>
        <dbReference type="ARBA" id="ARBA00001946"/>
    </source>
</evidence>
<sequence length="487" mass="56279">MMHNVPREIALITKKIREAGFEVYLVGGCVRDLLLKKKPKDWDITTNAKPDDIQSLFSETFYTNDFGTVGIVNETDDDTLKIVEVTPYRTESSYGDKRRPDSVTFGDSLEEDLARRDFTINAIAFEDSKGQIVDPYKGQDAVLEKVIATVGDPEERFEEDALRLMRAIRFVAELDFAIDTNTATAIQKKASNLKHISKERIRDEFIRIIMSDRPLIGLALAERLGLLEYIIPDLARAVGVDQNQAHSFDVFEHVLRAVQHSADKKWDLDIRLSALFHDIGKTDSRRWSDEKKDWTFHGHEVVSMRIVKKTLSDLKFSRETINRVTKLVRWHMFFSDPDKITLSAVRRMISNVGEENIWDLLNLRICDRVGTGRPKEQPFRFRKYKAMVEQALRDPISVSMLKTDGRHLMERFHVEPGPRIGWTLHALLEEVLEDPKKNTEEYLDKRSEELLELSDEELSVLGKSGKQKQEDFEQVEVGKIMQKHHVR</sequence>
<gene>
    <name evidence="11" type="ORF">MNBD_CPR01-68</name>
</gene>
<dbReference type="InterPro" id="IPR050264">
    <property type="entry name" value="Bact_CCA-adding_enz_type3_sf"/>
</dbReference>
<feature type="domain" description="Poly A polymerase head" evidence="8">
    <location>
        <begin position="23"/>
        <end position="147"/>
    </location>
</feature>
<dbReference type="InterPro" id="IPR006675">
    <property type="entry name" value="HDIG_dom"/>
</dbReference>
<dbReference type="Gene3D" id="1.10.3090.10">
    <property type="entry name" value="cca-adding enzyme, domain 2"/>
    <property type="match status" value="1"/>
</dbReference>
<proteinExistence type="predicted"/>
<feature type="domain" description="HD" evidence="9">
    <location>
        <begin position="250"/>
        <end position="338"/>
    </location>
</feature>
<dbReference type="NCBIfam" id="TIGR00277">
    <property type="entry name" value="HDIG"/>
    <property type="match status" value="1"/>
</dbReference>
<keyword evidence="2 11" id="KW-0808">Transferase</keyword>
<keyword evidence="6" id="KW-0547">Nucleotide-binding</keyword>
<evidence type="ECO:0000256" key="2">
    <source>
        <dbReference type="ARBA" id="ARBA00022679"/>
    </source>
</evidence>
<dbReference type="GO" id="GO:0000166">
    <property type="term" value="F:nucleotide binding"/>
    <property type="evidence" value="ECO:0007669"/>
    <property type="project" value="UniProtKB-KW"/>
</dbReference>
<dbReference type="EMBL" id="UOEV01000051">
    <property type="protein sequence ID" value="VAW32465.1"/>
    <property type="molecule type" value="Genomic_DNA"/>
</dbReference>
<evidence type="ECO:0000259" key="9">
    <source>
        <dbReference type="Pfam" id="PF01966"/>
    </source>
</evidence>
<keyword evidence="5" id="KW-0479">Metal-binding</keyword>
<evidence type="ECO:0000256" key="3">
    <source>
        <dbReference type="ARBA" id="ARBA00022694"/>
    </source>
</evidence>
<dbReference type="PANTHER" id="PTHR46173">
    <property type="entry name" value="CCA TRNA NUCLEOTIDYLTRANSFERASE 1, MITOCHONDRIAL"/>
    <property type="match status" value="1"/>
</dbReference>
<dbReference type="InterPro" id="IPR003607">
    <property type="entry name" value="HD/PDEase_dom"/>
</dbReference>
<reference evidence="11" key="1">
    <citation type="submission" date="2018-06" db="EMBL/GenBank/DDBJ databases">
        <authorList>
            <person name="Zhirakovskaya E."/>
        </authorList>
    </citation>
    <scope>NUCLEOTIDE SEQUENCE</scope>
</reference>
<evidence type="ECO:0000256" key="5">
    <source>
        <dbReference type="ARBA" id="ARBA00022723"/>
    </source>
</evidence>
<comment type="cofactor">
    <cofactor evidence="1">
        <name>Mg(2+)</name>
        <dbReference type="ChEBI" id="CHEBI:18420"/>
    </cofactor>
</comment>
<keyword evidence="3" id="KW-0819">tRNA processing</keyword>
<dbReference type="InterPro" id="IPR032828">
    <property type="entry name" value="PolyA_RNA-bd"/>
</dbReference>
<dbReference type="GO" id="GO:0046872">
    <property type="term" value="F:metal ion binding"/>
    <property type="evidence" value="ECO:0007669"/>
    <property type="project" value="UniProtKB-KW"/>
</dbReference>
<dbReference type="EC" id="2.7.7.72" evidence="11"/>
<dbReference type="InterPro" id="IPR006674">
    <property type="entry name" value="HD_domain"/>
</dbReference>
<evidence type="ECO:0000259" key="8">
    <source>
        <dbReference type="Pfam" id="PF01743"/>
    </source>
</evidence>